<proteinExistence type="predicted"/>
<feature type="compositionally biased region" description="Polar residues" evidence="1">
    <location>
        <begin position="34"/>
        <end position="47"/>
    </location>
</feature>
<evidence type="ECO:0000256" key="1">
    <source>
        <dbReference type="SAM" id="MobiDB-lite"/>
    </source>
</evidence>
<dbReference type="EMBL" id="CAIIXF020000004">
    <property type="protein sequence ID" value="CAH1781083.1"/>
    <property type="molecule type" value="Genomic_DNA"/>
</dbReference>
<evidence type="ECO:0000313" key="2">
    <source>
        <dbReference type="EMBL" id="CAH1781083.1"/>
    </source>
</evidence>
<accession>A0A8S4NL08</accession>
<organism evidence="2 3">
    <name type="scientific">Owenia fusiformis</name>
    <name type="common">Polychaete worm</name>
    <dbReference type="NCBI Taxonomy" id="6347"/>
    <lineage>
        <taxon>Eukaryota</taxon>
        <taxon>Metazoa</taxon>
        <taxon>Spiralia</taxon>
        <taxon>Lophotrochozoa</taxon>
        <taxon>Annelida</taxon>
        <taxon>Polychaeta</taxon>
        <taxon>Sedentaria</taxon>
        <taxon>Canalipalpata</taxon>
        <taxon>Sabellida</taxon>
        <taxon>Oweniida</taxon>
        <taxon>Oweniidae</taxon>
        <taxon>Owenia</taxon>
    </lineage>
</organism>
<feature type="non-terminal residue" evidence="2">
    <location>
        <position position="495"/>
    </location>
</feature>
<dbReference type="AlphaFoldDB" id="A0A8S4NL08"/>
<comment type="caution">
    <text evidence="2">The sequence shown here is derived from an EMBL/GenBank/DDBJ whole genome shotgun (WGS) entry which is preliminary data.</text>
</comment>
<dbReference type="OrthoDB" id="6134571at2759"/>
<feature type="compositionally biased region" description="Basic residues" evidence="1">
    <location>
        <begin position="17"/>
        <end position="29"/>
    </location>
</feature>
<sequence length="495" mass="56863">ATAKMVFKKYGSYRLIGPKKRRGERKKYSKNKDSNITSEDMTPSINLSDECDTNEYATTKEDTKYDITKEDTKDYNTKDDIIKNDNIKDEPQSFLEDEHNYFTTSNGSSSWVKDDHAYCAPDTEYKIKVEDVPSQPYDPEFPPEYWGVEDLPSQPYGSEFPPEYWGVEDVSSQPDGSEFPPEYCKVEDVSSQPYVPADFASKNCNAEDVQSQPYGPEFPTEYRELRDAIQLDACPGQFEIMRKSAMIKFIECYDLEPVTVKMSVVVTPDYLVKIRVHGQEIQSNHNIWEHIPQYTSSKEAIFKVLLELSQLHVCCGNPESEFTKHMSRRDGLGESTDRDNQEYIAFLETGFHTNCVHSKTCDLLIRNTCTPGSRALRCRRCQLYRNTLRKRKWRKENKSDTPSKFTSNQKLSHSDLVIKASKLQSEKTILKREVEILRRKLTAKGDTKAENVNLLQTSELPHPMDDSGDEIDEKLVSDSYRMPIGAMIESMLGAM</sequence>
<protein>
    <submittedName>
        <fullName evidence="2">Uncharacterized protein</fullName>
    </submittedName>
</protein>
<evidence type="ECO:0000313" key="3">
    <source>
        <dbReference type="Proteomes" id="UP000749559"/>
    </source>
</evidence>
<dbReference type="Proteomes" id="UP000749559">
    <property type="component" value="Unassembled WGS sequence"/>
</dbReference>
<name>A0A8S4NL08_OWEFU</name>
<feature type="region of interest" description="Disordered" evidence="1">
    <location>
        <begin position="17"/>
        <end position="54"/>
    </location>
</feature>
<gene>
    <name evidence="2" type="ORF">OFUS_LOCUS7700</name>
</gene>
<keyword evidence="3" id="KW-1185">Reference proteome</keyword>
<reference evidence="2" key="1">
    <citation type="submission" date="2022-03" db="EMBL/GenBank/DDBJ databases">
        <authorList>
            <person name="Martin C."/>
        </authorList>
    </citation>
    <scope>NUCLEOTIDE SEQUENCE</scope>
</reference>